<sequence length="168" mass="18619">MEDPMADLISTAAARGELERLEDLLKGARNVDAPNRFGRTALQVMRLGNPAIARLLLSQGADPNLRDRTGYSVLHDAARAGFQDTLETLFDFQADANIQDNEGNLPLHLAAKEGHLQVVKFLVLHTDSQLGHQNRYGDTPCDLAKVYKRQDVIQWLHCYANGQEKGGK</sequence>
<organism evidence="3 4">
    <name type="scientific">Xenopus laevis</name>
    <name type="common">African clawed frog</name>
    <dbReference type="NCBI Taxonomy" id="8355"/>
    <lineage>
        <taxon>Eukaryota</taxon>
        <taxon>Metazoa</taxon>
        <taxon>Chordata</taxon>
        <taxon>Craniata</taxon>
        <taxon>Vertebrata</taxon>
        <taxon>Euteleostomi</taxon>
        <taxon>Amphibia</taxon>
        <taxon>Batrachia</taxon>
        <taxon>Anura</taxon>
        <taxon>Pipoidea</taxon>
        <taxon>Pipidae</taxon>
        <taxon>Xenopodinae</taxon>
        <taxon>Xenopus</taxon>
        <taxon>Xenopus</taxon>
    </lineage>
</organism>
<evidence type="ECO:0000256" key="1">
    <source>
        <dbReference type="ARBA" id="ARBA00022737"/>
    </source>
</evidence>
<dbReference type="GO" id="GO:0005634">
    <property type="term" value="C:nucleus"/>
    <property type="evidence" value="ECO:0000318"/>
    <property type="project" value="GO_Central"/>
</dbReference>
<dbReference type="PANTHER" id="PTHR24201:SF9">
    <property type="entry name" value="CYCLIN-DEPENDENT KINASE 4 INHIBITOR C"/>
    <property type="match status" value="1"/>
</dbReference>
<dbReference type="GO" id="GO:0019901">
    <property type="term" value="F:protein kinase binding"/>
    <property type="evidence" value="ECO:0007669"/>
    <property type="project" value="TreeGrafter"/>
</dbReference>
<dbReference type="Proteomes" id="UP000186698">
    <property type="component" value="Chromosome 4S"/>
</dbReference>
<proteinExistence type="predicted"/>
<dbReference type="Xenbase" id="XB-GENE-6489023">
    <property type="gene designation" value="cdkn2c.S"/>
</dbReference>
<dbReference type="OMA" id="MAEPLGN"/>
<dbReference type="KEGG" id="xla:108715590"/>
<dbReference type="InterPro" id="IPR050776">
    <property type="entry name" value="Ank_Repeat/CDKN_Inhibitor"/>
</dbReference>
<keyword evidence="3" id="KW-1185">Reference proteome</keyword>
<dbReference type="OrthoDB" id="21416at2759"/>
<dbReference type="InterPro" id="IPR036770">
    <property type="entry name" value="Ankyrin_rpt-contain_sf"/>
</dbReference>
<evidence type="ECO:0000313" key="3">
    <source>
        <dbReference type="Proteomes" id="UP000186698"/>
    </source>
</evidence>
<name>A0A1L8GFW2_XENLA</name>
<dbReference type="STRING" id="8355.A0A1L8GFW2"/>
<dbReference type="GO" id="GO:0008285">
    <property type="term" value="P:negative regulation of cell population proliferation"/>
    <property type="evidence" value="ECO:0000318"/>
    <property type="project" value="GO_Central"/>
</dbReference>
<evidence type="ECO:0000313" key="5">
    <source>
        <dbReference type="Xenbase" id="XB-GENE-6489023"/>
    </source>
</evidence>
<dbReference type="Pfam" id="PF12796">
    <property type="entry name" value="Ank_2"/>
    <property type="match status" value="1"/>
</dbReference>
<gene>
    <name evidence="4 5" type="primary">cdkn2c.S</name>
</gene>
<dbReference type="PROSITE" id="PS50297">
    <property type="entry name" value="ANK_REP_REGION"/>
    <property type="match status" value="2"/>
</dbReference>
<evidence type="ECO:0000313" key="4">
    <source>
        <dbReference type="RefSeq" id="XP_018116370.1"/>
    </source>
</evidence>
<dbReference type="PANTHER" id="PTHR24201">
    <property type="entry name" value="ANK_REP_REGION DOMAIN-CONTAINING PROTEIN"/>
    <property type="match status" value="1"/>
</dbReference>
<dbReference type="RefSeq" id="XP_018116370.1">
    <property type="nucleotide sequence ID" value="XM_018260881.2"/>
</dbReference>
<dbReference type="AlphaFoldDB" id="A0A1L8GFW2"/>
<evidence type="ECO:0000256" key="2">
    <source>
        <dbReference type="ARBA" id="ARBA00023043"/>
    </source>
</evidence>
<protein>
    <submittedName>
        <fullName evidence="4">Cyclin-dependent kinase 4 inhibitor C</fullName>
    </submittedName>
</protein>
<dbReference type="CTD" id="108715590"/>
<keyword evidence="1" id="KW-0677">Repeat</keyword>
<accession>A0A1L8GFW2</accession>
<dbReference type="GeneID" id="108715590"/>
<dbReference type="Bgee" id="108715590">
    <property type="expression patterns" value="Expressed in internal ear and 16 other cell types or tissues"/>
</dbReference>
<keyword evidence="2" id="KW-0040">ANK repeat</keyword>
<dbReference type="Pfam" id="PF00023">
    <property type="entry name" value="Ank"/>
    <property type="match status" value="1"/>
</dbReference>
<dbReference type="GO" id="GO:2000045">
    <property type="term" value="P:regulation of G1/S transition of mitotic cell cycle"/>
    <property type="evidence" value="ECO:0000318"/>
    <property type="project" value="GO_Central"/>
</dbReference>
<dbReference type="PaxDb" id="8355-A0A1L8GFW2"/>
<dbReference type="Gene3D" id="1.25.40.20">
    <property type="entry name" value="Ankyrin repeat-containing domain"/>
    <property type="match status" value="1"/>
</dbReference>
<dbReference type="AGR" id="Xenbase:XB-GENE-6489023"/>
<reference evidence="4" key="1">
    <citation type="submission" date="2025-08" db="UniProtKB">
        <authorList>
            <consortium name="RefSeq"/>
        </authorList>
    </citation>
    <scope>IDENTIFICATION</scope>
    <source>
        <strain evidence="4">J_2021</strain>
        <tissue evidence="4">Erythrocytes</tissue>
    </source>
</reference>
<dbReference type="InterPro" id="IPR002110">
    <property type="entry name" value="Ankyrin_rpt"/>
</dbReference>
<dbReference type="PROSITE" id="PS50088">
    <property type="entry name" value="ANK_REPEAT"/>
    <property type="match status" value="2"/>
</dbReference>
<dbReference type="SUPFAM" id="SSF48403">
    <property type="entry name" value="Ankyrin repeat"/>
    <property type="match status" value="1"/>
</dbReference>
<dbReference type="GO" id="GO:0004861">
    <property type="term" value="F:cyclin-dependent protein serine/threonine kinase inhibitor activity"/>
    <property type="evidence" value="ECO:0000318"/>
    <property type="project" value="GO_Central"/>
</dbReference>
<dbReference type="SMART" id="SM00248">
    <property type="entry name" value="ANK"/>
    <property type="match status" value="3"/>
</dbReference>
<dbReference type="GO" id="GO:0005737">
    <property type="term" value="C:cytoplasm"/>
    <property type="evidence" value="ECO:0000318"/>
    <property type="project" value="GO_Central"/>
</dbReference>